<dbReference type="Proteomes" id="UP000053801">
    <property type="component" value="Chromosome"/>
</dbReference>
<dbReference type="AlphaFoldDB" id="A0A161IJP9"/>
<reference evidence="1 2" key="1">
    <citation type="journal article" date="2013" name="Pathogens">
        <title>An Emerging Tick-Borne Disease of Humans Is Caused by a Subset of Strains with Conserved Genome Structure.</title>
        <authorList>
            <person name="Barbet A.F."/>
            <person name="Al-Khedery B."/>
            <person name="Stuen S."/>
            <person name="Granquist E.G."/>
            <person name="Felsheim R.F."/>
            <person name="Munderloh U.G."/>
        </authorList>
    </citation>
    <scope>NUCLEOTIDE SEQUENCE [LARGE SCALE GENOMIC DNA]</scope>
    <source>
        <strain evidence="1 2">Norway variant2</strain>
    </source>
</reference>
<name>A0A161IJP9_ANAPH</name>
<reference evidence="1 2" key="2">
    <citation type="journal article" date="2014" name="Pathogens">
        <title>Comparative Genomics Identifies a Potential Marker of Human-Virulent Anaplasma phagocytophilum.</title>
        <authorList>
            <person name="Al-Khedery B."/>
            <person name="Barbet A.F."/>
        </authorList>
    </citation>
    <scope>NUCLEOTIDE SEQUENCE [LARGE SCALE GENOMIC DNA]</scope>
    <source>
        <strain evidence="1 2">Norway variant2</strain>
    </source>
</reference>
<evidence type="ECO:0000313" key="1">
    <source>
        <dbReference type="EMBL" id="ANC34165.1"/>
    </source>
</evidence>
<proteinExistence type="predicted"/>
<organism evidence="1 2">
    <name type="scientific">Anaplasma phagocytophilum str. Norway variant2</name>
    <dbReference type="NCBI Taxonomy" id="1392507"/>
    <lineage>
        <taxon>Bacteria</taxon>
        <taxon>Pseudomonadati</taxon>
        <taxon>Pseudomonadota</taxon>
        <taxon>Alphaproteobacteria</taxon>
        <taxon>Rickettsiales</taxon>
        <taxon>Anaplasmataceae</taxon>
        <taxon>Anaplasma</taxon>
        <taxon>phagocytophilum group</taxon>
    </lineage>
</organism>
<evidence type="ECO:0000313" key="2">
    <source>
        <dbReference type="Proteomes" id="UP000053801"/>
    </source>
</evidence>
<gene>
    <name evidence="1" type="ORF">P029_02000</name>
</gene>
<protein>
    <submittedName>
        <fullName evidence="1">Uncharacterized protein</fullName>
    </submittedName>
</protein>
<accession>A0A161IJP9</accession>
<sequence length="59" mass="6373">MLKFFSGVVLPYVQDLIPALNVSICFKIFYTGVDGAVAAYFSCSSSFEILNFLNVVGGV</sequence>
<dbReference type="EMBL" id="CP015376">
    <property type="protein sequence ID" value="ANC34165.1"/>
    <property type="molecule type" value="Genomic_DNA"/>
</dbReference>